<feature type="transmembrane region" description="Helical" evidence="1">
    <location>
        <begin position="76"/>
        <end position="95"/>
    </location>
</feature>
<organism evidence="2 3">
    <name type="scientific">Planococcus salinus</name>
    <dbReference type="NCBI Taxonomy" id="1848460"/>
    <lineage>
        <taxon>Bacteria</taxon>
        <taxon>Bacillati</taxon>
        <taxon>Bacillota</taxon>
        <taxon>Bacilli</taxon>
        <taxon>Bacillales</taxon>
        <taxon>Caryophanaceae</taxon>
        <taxon>Planococcus</taxon>
    </lineage>
</organism>
<comment type="caution">
    <text evidence="2">The sequence shown here is derived from an EMBL/GenBank/DDBJ whole genome shotgun (WGS) entry which is preliminary data.</text>
</comment>
<protein>
    <recommendedName>
        <fullName evidence="4">DUF2178 domain-containing protein</fullName>
    </recommendedName>
</protein>
<dbReference type="OrthoDB" id="2647991at2"/>
<keyword evidence="1" id="KW-1133">Transmembrane helix</keyword>
<evidence type="ECO:0008006" key="4">
    <source>
        <dbReference type="Google" id="ProtNLM"/>
    </source>
</evidence>
<keyword evidence="3" id="KW-1185">Reference proteome</keyword>
<dbReference type="EMBL" id="RIAX01000009">
    <property type="protein sequence ID" value="RNF38934.1"/>
    <property type="molecule type" value="Genomic_DNA"/>
</dbReference>
<evidence type="ECO:0000256" key="1">
    <source>
        <dbReference type="SAM" id="Phobius"/>
    </source>
</evidence>
<evidence type="ECO:0000313" key="3">
    <source>
        <dbReference type="Proteomes" id="UP000275473"/>
    </source>
</evidence>
<sequence length="103" mass="11480">MNDMLNHLFGFGGLVLGVLSGLVAYLIARRNMKKKRQLDERFENIHVHARSSAWVATSALIVIAWAVIILVEGASFAFFVMSFLYIAHCVAYGVTSLQQAKQH</sequence>
<dbReference type="AlphaFoldDB" id="A0A3M8P6V9"/>
<keyword evidence="1" id="KW-0812">Transmembrane</keyword>
<reference evidence="2 3" key="1">
    <citation type="journal article" date="2018" name="Int. J. Syst. Evol. Microbiol.">
        <title>Planococcus salinus sp. nov., a moderately halophilic bacterium isolated from a saline-alkali soil.</title>
        <authorList>
            <person name="Gan L."/>
        </authorList>
    </citation>
    <scope>NUCLEOTIDE SEQUENCE [LARGE SCALE GENOMIC DNA]</scope>
    <source>
        <strain evidence="2 3">LCB217</strain>
    </source>
</reference>
<evidence type="ECO:0000313" key="2">
    <source>
        <dbReference type="EMBL" id="RNF38934.1"/>
    </source>
</evidence>
<accession>A0A3M8P6V9</accession>
<keyword evidence="1" id="KW-0472">Membrane</keyword>
<proteinExistence type="predicted"/>
<gene>
    <name evidence="2" type="ORF">EEX84_12510</name>
</gene>
<feature type="transmembrane region" description="Helical" evidence="1">
    <location>
        <begin position="6"/>
        <end position="28"/>
    </location>
</feature>
<dbReference type="Proteomes" id="UP000275473">
    <property type="component" value="Unassembled WGS sequence"/>
</dbReference>
<feature type="transmembrane region" description="Helical" evidence="1">
    <location>
        <begin position="49"/>
        <end position="70"/>
    </location>
</feature>
<dbReference type="RefSeq" id="WP_123165990.1">
    <property type="nucleotide sequence ID" value="NZ_RIAX01000009.1"/>
</dbReference>
<name>A0A3M8P6V9_9BACL</name>